<accession>A0A9X9LG99</accession>
<sequence>MQNGLSELRSACILLKLTGFEASAIQDLSHGTSAVGPLFSYSQQLV</sequence>
<reference evidence="1 2" key="1">
    <citation type="submission" date="2018-10" db="EMBL/GenBank/DDBJ databases">
        <authorList>
            <person name="Ekblom R."/>
            <person name="Jareborg N."/>
        </authorList>
    </citation>
    <scope>NUCLEOTIDE SEQUENCE [LARGE SCALE GENOMIC DNA]</scope>
    <source>
        <tissue evidence="1">Muscle</tissue>
    </source>
</reference>
<evidence type="ECO:0000313" key="1">
    <source>
        <dbReference type="EMBL" id="VCW67454.1"/>
    </source>
</evidence>
<gene>
    <name evidence="1" type="ORF">BN2614_LOCUS1</name>
</gene>
<proteinExistence type="predicted"/>
<dbReference type="AlphaFoldDB" id="A0A9X9LG99"/>
<comment type="caution">
    <text evidence="1">The sequence shown here is derived from an EMBL/GenBank/DDBJ whole genome shotgun (WGS) entry which is preliminary data.</text>
</comment>
<protein>
    <submittedName>
        <fullName evidence="1">Uncharacterized protein</fullName>
    </submittedName>
</protein>
<keyword evidence="2" id="KW-1185">Reference proteome</keyword>
<evidence type="ECO:0000313" key="2">
    <source>
        <dbReference type="Proteomes" id="UP000269945"/>
    </source>
</evidence>
<organism evidence="1 2">
    <name type="scientific">Gulo gulo</name>
    <name type="common">Wolverine</name>
    <name type="synonym">Gluton</name>
    <dbReference type="NCBI Taxonomy" id="48420"/>
    <lineage>
        <taxon>Eukaryota</taxon>
        <taxon>Metazoa</taxon>
        <taxon>Chordata</taxon>
        <taxon>Craniata</taxon>
        <taxon>Vertebrata</taxon>
        <taxon>Euteleostomi</taxon>
        <taxon>Mammalia</taxon>
        <taxon>Eutheria</taxon>
        <taxon>Laurasiatheria</taxon>
        <taxon>Carnivora</taxon>
        <taxon>Caniformia</taxon>
        <taxon>Musteloidea</taxon>
        <taxon>Mustelidae</taxon>
        <taxon>Guloninae</taxon>
        <taxon>Gulo</taxon>
    </lineage>
</organism>
<name>A0A9X9LG99_GULGU</name>
<dbReference type="Proteomes" id="UP000269945">
    <property type="component" value="Unassembled WGS sequence"/>
</dbReference>
<dbReference type="EMBL" id="CYRY02002733">
    <property type="protein sequence ID" value="VCW67454.1"/>
    <property type="molecule type" value="Genomic_DNA"/>
</dbReference>